<evidence type="ECO:0000313" key="7">
    <source>
        <dbReference type="EMBL" id="QED27090.1"/>
    </source>
</evidence>
<dbReference type="SMART" id="SM00487">
    <property type="entry name" value="DEXDc"/>
    <property type="match status" value="1"/>
</dbReference>
<dbReference type="PROSITE" id="PS51192">
    <property type="entry name" value="HELICASE_ATP_BIND_1"/>
    <property type="match status" value="1"/>
</dbReference>
<dbReference type="InterPro" id="IPR013689">
    <property type="entry name" value="RNA_helicase_ATP-dep_HrpB_C"/>
</dbReference>
<dbReference type="AlphaFoldDB" id="A0A5B8XN95"/>
<dbReference type="Pfam" id="PF00271">
    <property type="entry name" value="Helicase_C"/>
    <property type="match status" value="1"/>
</dbReference>
<name>A0A5B8XN95_9DELT</name>
<dbReference type="InterPro" id="IPR014001">
    <property type="entry name" value="Helicase_ATP-bd"/>
</dbReference>
<keyword evidence="8" id="KW-1185">Reference proteome</keyword>
<dbReference type="Pfam" id="PF07717">
    <property type="entry name" value="OB_NTP_bind"/>
    <property type="match status" value="1"/>
</dbReference>
<dbReference type="InterPro" id="IPR049614">
    <property type="entry name" value="HrpB_DEXH"/>
</dbReference>
<dbReference type="GO" id="GO:0005524">
    <property type="term" value="F:ATP binding"/>
    <property type="evidence" value="ECO:0007669"/>
    <property type="project" value="UniProtKB-KW"/>
</dbReference>
<dbReference type="Proteomes" id="UP000321595">
    <property type="component" value="Chromosome"/>
</dbReference>
<dbReference type="PANTHER" id="PTHR43519">
    <property type="entry name" value="ATP-DEPENDENT RNA HELICASE HRPB"/>
    <property type="match status" value="1"/>
</dbReference>
<dbReference type="InterPro" id="IPR001650">
    <property type="entry name" value="Helicase_C-like"/>
</dbReference>
<reference evidence="7 8" key="1">
    <citation type="submission" date="2019-08" db="EMBL/GenBank/DDBJ databases">
        <authorList>
            <person name="Liang Q."/>
        </authorList>
    </citation>
    <scope>NUCLEOTIDE SEQUENCE [LARGE SCALE GENOMIC DNA]</scope>
    <source>
        <strain evidence="7 8">V1718</strain>
    </source>
</reference>
<dbReference type="Gene3D" id="3.40.50.300">
    <property type="entry name" value="P-loop containing nucleotide triphosphate hydrolases"/>
    <property type="match status" value="2"/>
</dbReference>
<evidence type="ECO:0000256" key="4">
    <source>
        <dbReference type="ARBA" id="ARBA00022840"/>
    </source>
</evidence>
<evidence type="ECO:0000259" key="6">
    <source>
        <dbReference type="PROSITE" id="PS51194"/>
    </source>
</evidence>
<dbReference type="PANTHER" id="PTHR43519:SF1">
    <property type="entry name" value="ATP-DEPENDENT RNA HELICASE HRPB"/>
    <property type="match status" value="1"/>
</dbReference>
<protein>
    <submittedName>
        <fullName evidence="7">ATP-dependent helicase HrpB</fullName>
    </submittedName>
</protein>
<dbReference type="FunFam" id="3.40.50.300:FF:002125">
    <property type="entry name" value="ATP-dependent helicase HrpB"/>
    <property type="match status" value="1"/>
</dbReference>
<feature type="domain" description="Helicase ATP-binding" evidence="5">
    <location>
        <begin position="14"/>
        <end position="174"/>
    </location>
</feature>
<dbReference type="KEGG" id="bbae:FRD01_07515"/>
<keyword evidence="1" id="KW-0547">Nucleotide-binding</keyword>
<dbReference type="InterPro" id="IPR011709">
    <property type="entry name" value="DEAD-box_helicase_OB_fold"/>
</dbReference>
<dbReference type="EMBL" id="CP042467">
    <property type="protein sequence ID" value="QED27090.1"/>
    <property type="molecule type" value="Genomic_DNA"/>
</dbReference>
<evidence type="ECO:0000256" key="1">
    <source>
        <dbReference type="ARBA" id="ARBA00022741"/>
    </source>
</evidence>
<evidence type="ECO:0000259" key="5">
    <source>
        <dbReference type="PROSITE" id="PS51192"/>
    </source>
</evidence>
<dbReference type="GO" id="GO:0003676">
    <property type="term" value="F:nucleic acid binding"/>
    <property type="evidence" value="ECO:0007669"/>
    <property type="project" value="InterPro"/>
</dbReference>
<dbReference type="InterPro" id="IPR007502">
    <property type="entry name" value="Helicase-assoc_dom"/>
</dbReference>
<dbReference type="InterPro" id="IPR010225">
    <property type="entry name" value="HrpB"/>
</dbReference>
<dbReference type="Pfam" id="PF08482">
    <property type="entry name" value="HrpB_C"/>
    <property type="match status" value="1"/>
</dbReference>
<dbReference type="OrthoDB" id="9805617at2"/>
<feature type="domain" description="Helicase C-terminal" evidence="6">
    <location>
        <begin position="197"/>
        <end position="365"/>
    </location>
</feature>
<gene>
    <name evidence="7" type="primary">hrpB</name>
    <name evidence="7" type="ORF">FRD01_07515</name>
</gene>
<dbReference type="CDD" id="cd17990">
    <property type="entry name" value="DEXHc_HrpB"/>
    <property type="match status" value="1"/>
</dbReference>
<dbReference type="PROSITE" id="PS51194">
    <property type="entry name" value="HELICASE_CTER"/>
    <property type="match status" value="1"/>
</dbReference>
<dbReference type="GO" id="GO:0004386">
    <property type="term" value="F:helicase activity"/>
    <property type="evidence" value="ECO:0007669"/>
    <property type="project" value="UniProtKB-KW"/>
</dbReference>
<sequence>MQPLPVDEIVQDVIQELAHNQALVIEAPPGAGKSTRLPARLFPHINGRILLLEPRRVATRSIAARIASELGVKLGNEVGYQVRFDDRTSKHTKLVVMTEGILASRLYDDPFLDGVDLVILDEFHERSIHSDLTLAFLKEVLEAREDLRVMIMSATIGTQPLIDYLGAKLVRSDGQIFPVEVEYQPESLFEKLRASRQLDPLVHAVQKAVDSKNHAGDILVFLPGAREINACLAGLKTSRQILTLFGSMKASEQDRVLEPSQQARIILATNIAETSLTIPGVRTVIDSGLQRQMTTSPASGFETLELTRISMASAKQRAGRSGREGPGHVIRLWSPHEEHLMPEFETPEVHRIDLTAPVLGVWNWTSSSARDFDWFEAPSPARITRAEEVLSSIGALDAGELTDAGRSMNRSSLSPRLSRVLLEAKSCGISRRTARIVAILNEADFAENRPNQPWDSDLLFRESLFLAGKGHPMRLDLVRKLESRLSDGSEDRVSDDKTVLQCLMAGFPDRIGIKRSDGYAISGGYFATLSRESVLFENPPDFVIAHQILDTAGTPMIRQASRIEPEWLVSALGHLVETSIQTEFNQDLERVVARQVKSFMGLAIESKEISISKADPLEVAETLRKAAASDWDKAFGINEKQDILHRLEFLRDYYPEEIPSREALQEALSNSIWGKSSFKELRAMSFPQIVQQGLTHRARSLLDAEAPTHIQVPSGRKHALDYTQNPPVLAVRIQELFGMQDAPRIAGGKVKVMLHLLAPNYRPQQVTNDLTSFWKNTYPEIRKELRARYPKHSWPENP</sequence>
<accession>A0A5B8XN95</accession>
<dbReference type="InterPro" id="IPR011545">
    <property type="entry name" value="DEAD/DEAH_box_helicase_dom"/>
</dbReference>
<dbReference type="GO" id="GO:0016787">
    <property type="term" value="F:hydrolase activity"/>
    <property type="evidence" value="ECO:0007669"/>
    <property type="project" value="UniProtKB-KW"/>
</dbReference>
<dbReference type="PIRSF" id="PIRSF005496">
    <property type="entry name" value="ATP_hel_hrpB"/>
    <property type="match status" value="1"/>
</dbReference>
<organism evidence="7 8">
    <name type="scientific">Microvenator marinus</name>
    <dbReference type="NCBI Taxonomy" id="2600177"/>
    <lineage>
        <taxon>Bacteria</taxon>
        <taxon>Deltaproteobacteria</taxon>
        <taxon>Bradymonadales</taxon>
        <taxon>Microvenatoraceae</taxon>
        <taxon>Microvenator</taxon>
    </lineage>
</organism>
<dbReference type="Pfam" id="PF00270">
    <property type="entry name" value="DEAD"/>
    <property type="match status" value="1"/>
</dbReference>
<evidence type="ECO:0000256" key="3">
    <source>
        <dbReference type="ARBA" id="ARBA00022806"/>
    </source>
</evidence>
<evidence type="ECO:0000256" key="2">
    <source>
        <dbReference type="ARBA" id="ARBA00022801"/>
    </source>
</evidence>
<dbReference type="Gene3D" id="1.20.120.1080">
    <property type="match status" value="1"/>
</dbReference>
<dbReference type="SUPFAM" id="SSF52540">
    <property type="entry name" value="P-loop containing nucleoside triphosphate hydrolases"/>
    <property type="match status" value="1"/>
</dbReference>
<keyword evidence="4" id="KW-0067">ATP-binding</keyword>
<keyword evidence="3 7" id="KW-0347">Helicase</keyword>
<dbReference type="CDD" id="cd18791">
    <property type="entry name" value="SF2_C_RHA"/>
    <property type="match status" value="1"/>
</dbReference>
<dbReference type="InterPro" id="IPR027417">
    <property type="entry name" value="P-loop_NTPase"/>
</dbReference>
<dbReference type="SMART" id="SM00847">
    <property type="entry name" value="HA2"/>
    <property type="match status" value="1"/>
</dbReference>
<dbReference type="SMART" id="SM00490">
    <property type="entry name" value="HELICc"/>
    <property type="match status" value="1"/>
</dbReference>
<keyword evidence="2" id="KW-0378">Hydrolase</keyword>
<dbReference type="RefSeq" id="WP_146958775.1">
    <property type="nucleotide sequence ID" value="NZ_CP042467.1"/>
</dbReference>
<evidence type="ECO:0000313" key="8">
    <source>
        <dbReference type="Proteomes" id="UP000321595"/>
    </source>
</evidence>
<proteinExistence type="predicted"/>
<dbReference type="NCBIfam" id="TIGR01970">
    <property type="entry name" value="DEAH_box_HrpB"/>
    <property type="match status" value="1"/>
</dbReference>